<dbReference type="EMBL" id="JAPDFR010000008">
    <property type="protein sequence ID" value="KAK0384309.1"/>
    <property type="molecule type" value="Genomic_DNA"/>
</dbReference>
<dbReference type="SUPFAM" id="SSF57701">
    <property type="entry name" value="Zn2/Cys6 DNA-binding domain"/>
    <property type="match status" value="1"/>
</dbReference>
<dbReference type="CDD" id="cd12148">
    <property type="entry name" value="fungal_TF_MHR"/>
    <property type="match status" value="1"/>
</dbReference>
<dbReference type="PROSITE" id="PS50048">
    <property type="entry name" value="ZN2_CY6_FUNGAL_2"/>
    <property type="match status" value="1"/>
</dbReference>
<organism evidence="4 5">
    <name type="scientific">Sarocladium strictum</name>
    <name type="common">Black bundle disease fungus</name>
    <name type="synonym">Acremonium strictum</name>
    <dbReference type="NCBI Taxonomy" id="5046"/>
    <lineage>
        <taxon>Eukaryota</taxon>
        <taxon>Fungi</taxon>
        <taxon>Dikarya</taxon>
        <taxon>Ascomycota</taxon>
        <taxon>Pezizomycotina</taxon>
        <taxon>Sordariomycetes</taxon>
        <taxon>Hypocreomycetidae</taxon>
        <taxon>Hypocreales</taxon>
        <taxon>Sarocladiaceae</taxon>
        <taxon>Sarocladium</taxon>
    </lineage>
</organism>
<evidence type="ECO:0000313" key="5">
    <source>
        <dbReference type="Proteomes" id="UP001175261"/>
    </source>
</evidence>
<dbReference type="Gene3D" id="4.10.240.10">
    <property type="entry name" value="Zn(2)-C6 fungal-type DNA-binding domain"/>
    <property type="match status" value="1"/>
</dbReference>
<dbReference type="GO" id="GO:0008270">
    <property type="term" value="F:zinc ion binding"/>
    <property type="evidence" value="ECO:0007669"/>
    <property type="project" value="InterPro"/>
</dbReference>
<dbReference type="GO" id="GO:0000981">
    <property type="term" value="F:DNA-binding transcription factor activity, RNA polymerase II-specific"/>
    <property type="evidence" value="ECO:0007669"/>
    <property type="project" value="InterPro"/>
</dbReference>
<evidence type="ECO:0000256" key="2">
    <source>
        <dbReference type="SAM" id="MobiDB-lite"/>
    </source>
</evidence>
<dbReference type="PANTHER" id="PTHR38791">
    <property type="entry name" value="ZN(II)2CYS6 TRANSCRIPTION FACTOR (EUROFUNG)-RELATED-RELATED"/>
    <property type="match status" value="1"/>
</dbReference>
<evidence type="ECO:0000313" key="4">
    <source>
        <dbReference type="EMBL" id="KAK0384309.1"/>
    </source>
</evidence>
<gene>
    <name evidence="4" type="ORF">NLU13_8397</name>
</gene>
<dbReference type="InterPro" id="IPR036864">
    <property type="entry name" value="Zn2-C6_fun-type_DNA-bd_sf"/>
</dbReference>
<feature type="region of interest" description="Disordered" evidence="2">
    <location>
        <begin position="549"/>
        <end position="578"/>
    </location>
</feature>
<dbReference type="InterPro" id="IPR021858">
    <property type="entry name" value="Fun_TF"/>
</dbReference>
<evidence type="ECO:0000259" key="3">
    <source>
        <dbReference type="PROSITE" id="PS50048"/>
    </source>
</evidence>
<dbReference type="Pfam" id="PF00172">
    <property type="entry name" value="Zn_clus"/>
    <property type="match status" value="1"/>
</dbReference>
<feature type="domain" description="Zn(2)-C6 fungal-type" evidence="3">
    <location>
        <begin position="10"/>
        <end position="38"/>
    </location>
</feature>
<accession>A0AA39GD24</accession>
<keyword evidence="5" id="KW-1185">Reference proteome</keyword>
<sequence length="596" mass="66913">MVYCGKPSRGCQMCRTRRIKCDETKPKCNQCAKSRRECPGYKDEFDLVFRNETQATERRARKANKKAIAKLNKDAPEQAKPQSAPLFASSDTQVTIKNPSVPLEQQAECHFVANWVLIPRQGTTRGFMEHLVPLLKTESHCYHFRLAFDACALASLNNRVGSGHDFEKESLGLYTKALSSTFAALKDPVKATADTTLAAILLLGLYENISARQMGMLAWGSHIEGAIQLVKARGRSILKTQTGRWLFIAVRTQMIIHTLSTGTPPIMGVEWWITDAVQDTHAAQCQKLNIRVGELRAEVNRLMTTIGRSPEEIELMLEMIRKCQMIDQELVAWANNLPEVFRWQTVTWEDRVPNGDYAKAEVYPGRVDIYQDLWVVSVINMQRCSRLILASLIVRCAAWVCSPVDYRTTPEYATAARTCHEIITDIIASVPYQLGYFHRRPDLHARIALSGFACGAEDTIKGLPGYFLSWPLVCIYGQDYISDTQRTWIGGRLEFIGNHVGVRYAHILKQINVRIPSMLIRRDGLMANPYPTGHNFEKLLSARNAKPTPGYTMNPLQQREAMHQAHRSSHASPSADGGTSALTRLLVVCLVPPGNT</sequence>
<proteinExistence type="predicted"/>
<keyword evidence="1" id="KW-0539">Nucleus</keyword>
<dbReference type="Proteomes" id="UP001175261">
    <property type="component" value="Unassembled WGS sequence"/>
</dbReference>
<dbReference type="Pfam" id="PF11951">
    <property type="entry name" value="Fungal_trans_2"/>
    <property type="match status" value="1"/>
</dbReference>
<dbReference type="CDD" id="cd00067">
    <property type="entry name" value="GAL4"/>
    <property type="match status" value="1"/>
</dbReference>
<dbReference type="InterPro" id="IPR053175">
    <property type="entry name" value="DHMBA_Reg_Transcription_Factor"/>
</dbReference>
<dbReference type="PROSITE" id="PS00463">
    <property type="entry name" value="ZN2_CY6_FUNGAL_1"/>
    <property type="match status" value="1"/>
</dbReference>
<evidence type="ECO:0000256" key="1">
    <source>
        <dbReference type="ARBA" id="ARBA00023242"/>
    </source>
</evidence>
<name>A0AA39GD24_SARSR</name>
<protein>
    <recommendedName>
        <fullName evidence="3">Zn(2)-C6 fungal-type domain-containing protein</fullName>
    </recommendedName>
</protein>
<dbReference type="AlphaFoldDB" id="A0AA39GD24"/>
<dbReference type="PANTHER" id="PTHR38791:SF13">
    <property type="entry name" value="ZN(2)-C6 FUNGAL-TYPE DOMAIN-CONTAINING PROTEIN"/>
    <property type="match status" value="1"/>
</dbReference>
<dbReference type="InterPro" id="IPR001138">
    <property type="entry name" value="Zn2Cys6_DnaBD"/>
</dbReference>
<dbReference type="SMART" id="SM00066">
    <property type="entry name" value="GAL4"/>
    <property type="match status" value="1"/>
</dbReference>
<comment type="caution">
    <text evidence="4">The sequence shown here is derived from an EMBL/GenBank/DDBJ whole genome shotgun (WGS) entry which is preliminary data.</text>
</comment>
<reference evidence="4" key="1">
    <citation type="submission" date="2022-10" db="EMBL/GenBank/DDBJ databases">
        <title>Determination and structural analysis of whole genome sequence of Sarocladium strictum F4-1.</title>
        <authorList>
            <person name="Hu L."/>
            <person name="Jiang Y."/>
        </authorList>
    </citation>
    <scope>NUCLEOTIDE SEQUENCE</scope>
    <source>
        <strain evidence="4">F4-1</strain>
    </source>
</reference>